<accession>A0A4S3JJ53</accession>
<protein>
    <submittedName>
        <fullName evidence="1">Uncharacterized protein</fullName>
    </submittedName>
</protein>
<reference evidence="1 2" key="1">
    <citation type="submission" date="2019-03" db="EMBL/GenBank/DDBJ databases">
        <title>The genome sequence of a newly discovered highly antifungal drug resistant Aspergillus species, Aspergillus tanneri NIH 1004.</title>
        <authorList>
            <person name="Mounaud S."/>
            <person name="Singh I."/>
            <person name="Joardar V."/>
            <person name="Pakala S."/>
            <person name="Pakala S."/>
            <person name="Venepally P."/>
            <person name="Hoover J."/>
            <person name="Nierman W."/>
            <person name="Chung J."/>
            <person name="Losada L."/>
        </authorList>
    </citation>
    <scope>NUCLEOTIDE SEQUENCE [LARGE SCALE GENOMIC DNA]</scope>
    <source>
        <strain evidence="1 2">NIH1004</strain>
    </source>
</reference>
<organism evidence="1 2">
    <name type="scientific">Aspergillus tanneri</name>
    <dbReference type="NCBI Taxonomy" id="1220188"/>
    <lineage>
        <taxon>Eukaryota</taxon>
        <taxon>Fungi</taxon>
        <taxon>Dikarya</taxon>
        <taxon>Ascomycota</taxon>
        <taxon>Pezizomycotina</taxon>
        <taxon>Eurotiomycetes</taxon>
        <taxon>Eurotiomycetidae</taxon>
        <taxon>Eurotiales</taxon>
        <taxon>Aspergillaceae</taxon>
        <taxon>Aspergillus</taxon>
        <taxon>Aspergillus subgen. Circumdati</taxon>
    </lineage>
</organism>
<evidence type="ECO:0000313" key="1">
    <source>
        <dbReference type="EMBL" id="THC95569.1"/>
    </source>
</evidence>
<dbReference type="VEuPathDB" id="FungiDB:EYZ11_004941"/>
<gene>
    <name evidence="1" type="ORF">EYZ11_004941</name>
</gene>
<proteinExistence type="predicted"/>
<sequence>MVRTHTVFPTHRAQRQLKKDNVGISRMDDRIIQIRRAV</sequence>
<dbReference type="Proteomes" id="UP000308092">
    <property type="component" value="Unassembled WGS sequence"/>
</dbReference>
<keyword evidence="2" id="KW-1185">Reference proteome</keyword>
<dbReference type="AlphaFoldDB" id="A0A4S3JJ53"/>
<comment type="caution">
    <text evidence="1">The sequence shown here is derived from an EMBL/GenBank/DDBJ whole genome shotgun (WGS) entry which is preliminary data.</text>
</comment>
<name>A0A4S3JJ53_9EURO</name>
<evidence type="ECO:0000313" key="2">
    <source>
        <dbReference type="Proteomes" id="UP000308092"/>
    </source>
</evidence>
<dbReference type="EMBL" id="SOSA01000151">
    <property type="protein sequence ID" value="THC95569.1"/>
    <property type="molecule type" value="Genomic_DNA"/>
</dbReference>